<proteinExistence type="predicted"/>
<dbReference type="InterPro" id="IPR008949">
    <property type="entry name" value="Isoprenoid_synthase_dom_sf"/>
</dbReference>
<dbReference type="SUPFAM" id="SSF48576">
    <property type="entry name" value="Terpenoid synthases"/>
    <property type="match status" value="1"/>
</dbReference>
<accession>A0A4U6U5U1</accession>
<protein>
    <submittedName>
        <fullName evidence="1">Uncharacterized protein</fullName>
    </submittedName>
</protein>
<organism evidence="1 2">
    <name type="scientific">Setaria viridis</name>
    <name type="common">Green bristlegrass</name>
    <name type="synonym">Setaria italica subsp. viridis</name>
    <dbReference type="NCBI Taxonomy" id="4556"/>
    <lineage>
        <taxon>Eukaryota</taxon>
        <taxon>Viridiplantae</taxon>
        <taxon>Streptophyta</taxon>
        <taxon>Embryophyta</taxon>
        <taxon>Tracheophyta</taxon>
        <taxon>Spermatophyta</taxon>
        <taxon>Magnoliopsida</taxon>
        <taxon>Liliopsida</taxon>
        <taxon>Poales</taxon>
        <taxon>Poaceae</taxon>
        <taxon>PACMAD clade</taxon>
        <taxon>Panicoideae</taxon>
        <taxon>Panicodae</taxon>
        <taxon>Paniceae</taxon>
        <taxon>Cenchrinae</taxon>
        <taxon>Setaria</taxon>
    </lineage>
</organism>
<sequence length="101" mass="11872">MAKCYHAEVEWREKKYVPGTVEEYLRVSARSSGCIHLASQGSFQWEMWQLRKLLSRLLPIRKLSEPFALLHVLQARSRLQEYGIYGPSLPERAWHHNRAGH</sequence>
<evidence type="ECO:0000313" key="1">
    <source>
        <dbReference type="EMBL" id="TKW09063.1"/>
    </source>
</evidence>
<evidence type="ECO:0000313" key="2">
    <source>
        <dbReference type="Proteomes" id="UP000298652"/>
    </source>
</evidence>
<gene>
    <name evidence="1" type="ORF">SEVIR_6G067001v2</name>
</gene>
<reference evidence="1" key="1">
    <citation type="submission" date="2019-03" db="EMBL/GenBank/DDBJ databases">
        <title>WGS assembly of Setaria viridis.</title>
        <authorList>
            <person name="Huang P."/>
            <person name="Jenkins J."/>
            <person name="Grimwood J."/>
            <person name="Barry K."/>
            <person name="Healey A."/>
            <person name="Mamidi S."/>
            <person name="Sreedasyam A."/>
            <person name="Shu S."/>
            <person name="Feldman M."/>
            <person name="Wu J."/>
            <person name="Yu Y."/>
            <person name="Chen C."/>
            <person name="Johnson J."/>
            <person name="Rokhsar D."/>
            <person name="Baxter I."/>
            <person name="Schmutz J."/>
            <person name="Brutnell T."/>
            <person name="Kellogg E."/>
        </authorList>
    </citation>
    <scope>NUCLEOTIDE SEQUENCE [LARGE SCALE GENOMIC DNA]</scope>
</reference>
<dbReference type="Pfam" id="PF19086">
    <property type="entry name" value="Terpene_syn_C_2"/>
    <property type="match status" value="1"/>
</dbReference>
<dbReference type="Proteomes" id="UP000298652">
    <property type="component" value="Chromosome 6"/>
</dbReference>
<dbReference type="AlphaFoldDB" id="A0A4U6U5U1"/>
<keyword evidence="2" id="KW-1185">Reference proteome</keyword>
<dbReference type="Gene3D" id="1.10.600.10">
    <property type="entry name" value="Farnesyl Diphosphate Synthase"/>
    <property type="match status" value="1"/>
</dbReference>
<name>A0A4U6U5U1_SETVI</name>
<dbReference type="Gramene" id="TKW09063">
    <property type="protein sequence ID" value="TKW09063"/>
    <property type="gene ID" value="SEVIR_6G067001v2"/>
</dbReference>
<dbReference type="EMBL" id="CM016557">
    <property type="protein sequence ID" value="TKW09063.1"/>
    <property type="molecule type" value="Genomic_DNA"/>
</dbReference>